<evidence type="ECO:0000313" key="13">
    <source>
        <dbReference type="Proteomes" id="UP000050949"/>
    </source>
</evidence>
<protein>
    <recommendedName>
        <fullName evidence="14">Preprotein translocase subunit YajC</fullName>
    </recommendedName>
</protein>
<dbReference type="EMBL" id="AZFW01000146">
    <property type="protein sequence ID" value="KRM24112.1"/>
    <property type="molecule type" value="Genomic_DNA"/>
</dbReference>
<keyword evidence="4" id="KW-1003">Cell membrane</keyword>
<evidence type="ECO:0000256" key="8">
    <source>
        <dbReference type="ARBA" id="ARBA00023010"/>
    </source>
</evidence>
<feature type="compositionally biased region" description="Low complexity" evidence="10">
    <location>
        <begin position="123"/>
        <end position="135"/>
    </location>
</feature>
<evidence type="ECO:0000256" key="11">
    <source>
        <dbReference type="SAM" id="Phobius"/>
    </source>
</evidence>
<evidence type="ECO:0008006" key="14">
    <source>
        <dbReference type="Google" id="ProtNLM"/>
    </source>
</evidence>
<dbReference type="InterPro" id="IPR003849">
    <property type="entry name" value="Preprotein_translocase_YajC"/>
</dbReference>
<keyword evidence="9 11" id="KW-0472">Membrane</keyword>
<feature type="compositionally biased region" description="Polar residues" evidence="10">
    <location>
        <begin position="113"/>
        <end position="122"/>
    </location>
</feature>
<dbReference type="NCBIfam" id="TIGR00739">
    <property type="entry name" value="yajC"/>
    <property type="match status" value="1"/>
</dbReference>
<dbReference type="PANTHER" id="PTHR33909:SF1">
    <property type="entry name" value="SEC TRANSLOCON ACCESSORY COMPLEX SUBUNIT YAJC"/>
    <property type="match status" value="1"/>
</dbReference>
<accession>A0A0R1X1L4</accession>
<keyword evidence="3" id="KW-0813">Transport</keyword>
<dbReference type="eggNOG" id="COG1862">
    <property type="taxonomic scope" value="Bacteria"/>
</dbReference>
<comment type="similarity">
    <text evidence="2">Belongs to the YajC family.</text>
</comment>
<dbReference type="SMART" id="SM01323">
    <property type="entry name" value="YajC"/>
    <property type="match status" value="1"/>
</dbReference>
<dbReference type="PRINTS" id="PR01853">
    <property type="entry name" value="YAJCTRNLCASE"/>
</dbReference>
<keyword evidence="6" id="KW-0653">Protein transport</keyword>
<evidence type="ECO:0000256" key="4">
    <source>
        <dbReference type="ARBA" id="ARBA00022475"/>
    </source>
</evidence>
<feature type="region of interest" description="Disordered" evidence="10">
    <location>
        <begin position="113"/>
        <end position="149"/>
    </location>
</feature>
<dbReference type="AlphaFoldDB" id="A0A0R1X1L4"/>
<evidence type="ECO:0000256" key="3">
    <source>
        <dbReference type="ARBA" id="ARBA00022448"/>
    </source>
</evidence>
<keyword evidence="8" id="KW-0811">Translocation</keyword>
<proteinExistence type="inferred from homology"/>
<evidence type="ECO:0000256" key="9">
    <source>
        <dbReference type="ARBA" id="ARBA00023136"/>
    </source>
</evidence>
<organism evidence="12 13">
    <name type="scientific">Schleiferilactobacillus harbinensis DSM 16991</name>
    <dbReference type="NCBI Taxonomy" id="1122147"/>
    <lineage>
        <taxon>Bacteria</taxon>
        <taxon>Bacillati</taxon>
        <taxon>Bacillota</taxon>
        <taxon>Bacilli</taxon>
        <taxon>Lactobacillales</taxon>
        <taxon>Lactobacillaceae</taxon>
        <taxon>Schleiferilactobacillus</taxon>
    </lineage>
</organism>
<sequence>MYTNLTIFTANIAAGTSAGTGFGGMGMIVMMVILLGVMYFTMMRPQKKQQQKRQEMLNEMKKGDRIVTIGGLHGVIDTINKTDKTVVIDSDGIYLTFNLGAIRTVLPAATATADENQATSANDASATTPDTPNDAAADDKSSDDSKDAQ</sequence>
<keyword evidence="7 11" id="KW-1133">Transmembrane helix</keyword>
<dbReference type="Proteomes" id="UP000050949">
    <property type="component" value="Unassembled WGS sequence"/>
</dbReference>
<evidence type="ECO:0000256" key="7">
    <source>
        <dbReference type="ARBA" id="ARBA00022989"/>
    </source>
</evidence>
<dbReference type="PANTHER" id="PTHR33909">
    <property type="entry name" value="SEC TRANSLOCON ACCESSORY COMPLEX SUBUNIT YAJC"/>
    <property type="match status" value="1"/>
</dbReference>
<evidence type="ECO:0000313" key="12">
    <source>
        <dbReference type="EMBL" id="KRM24112.1"/>
    </source>
</evidence>
<dbReference type="Pfam" id="PF02699">
    <property type="entry name" value="YajC"/>
    <property type="match status" value="1"/>
</dbReference>
<dbReference type="PATRIC" id="fig|1122147.4.peg.1565"/>
<feature type="transmembrane region" description="Helical" evidence="11">
    <location>
        <begin position="20"/>
        <end position="42"/>
    </location>
</feature>
<keyword evidence="5 11" id="KW-0812">Transmembrane</keyword>
<evidence type="ECO:0000256" key="1">
    <source>
        <dbReference type="ARBA" id="ARBA00004162"/>
    </source>
</evidence>
<feature type="compositionally biased region" description="Basic and acidic residues" evidence="10">
    <location>
        <begin position="137"/>
        <end position="149"/>
    </location>
</feature>
<dbReference type="GO" id="GO:0015031">
    <property type="term" value="P:protein transport"/>
    <property type="evidence" value="ECO:0007669"/>
    <property type="project" value="UniProtKB-KW"/>
</dbReference>
<name>A0A0R1X1L4_9LACO</name>
<evidence type="ECO:0000256" key="5">
    <source>
        <dbReference type="ARBA" id="ARBA00022692"/>
    </source>
</evidence>
<evidence type="ECO:0000256" key="10">
    <source>
        <dbReference type="SAM" id="MobiDB-lite"/>
    </source>
</evidence>
<comment type="subcellular location">
    <subcellularLocation>
        <location evidence="1">Cell membrane</location>
        <topology evidence="1">Single-pass membrane protein</topology>
    </subcellularLocation>
</comment>
<comment type="caution">
    <text evidence="12">The sequence shown here is derived from an EMBL/GenBank/DDBJ whole genome shotgun (WGS) entry which is preliminary data.</text>
</comment>
<evidence type="ECO:0000256" key="2">
    <source>
        <dbReference type="ARBA" id="ARBA00006742"/>
    </source>
</evidence>
<dbReference type="GO" id="GO:0005886">
    <property type="term" value="C:plasma membrane"/>
    <property type="evidence" value="ECO:0007669"/>
    <property type="project" value="UniProtKB-SubCell"/>
</dbReference>
<reference evidence="12 13" key="1">
    <citation type="journal article" date="2015" name="Genome Announc.">
        <title>Expanding the biotechnology potential of lactobacilli through comparative genomics of 213 strains and associated genera.</title>
        <authorList>
            <person name="Sun Z."/>
            <person name="Harris H.M."/>
            <person name="McCann A."/>
            <person name="Guo C."/>
            <person name="Argimon S."/>
            <person name="Zhang W."/>
            <person name="Yang X."/>
            <person name="Jeffery I.B."/>
            <person name="Cooney J.C."/>
            <person name="Kagawa T.F."/>
            <person name="Liu W."/>
            <person name="Song Y."/>
            <person name="Salvetti E."/>
            <person name="Wrobel A."/>
            <person name="Rasinkangas P."/>
            <person name="Parkhill J."/>
            <person name="Rea M.C."/>
            <person name="O'Sullivan O."/>
            <person name="Ritari J."/>
            <person name="Douillard F.P."/>
            <person name="Paul Ross R."/>
            <person name="Yang R."/>
            <person name="Briner A.E."/>
            <person name="Felis G.E."/>
            <person name="de Vos W.M."/>
            <person name="Barrangou R."/>
            <person name="Klaenhammer T.R."/>
            <person name="Caufield P.W."/>
            <person name="Cui Y."/>
            <person name="Zhang H."/>
            <person name="O'Toole P.W."/>
        </authorList>
    </citation>
    <scope>NUCLEOTIDE SEQUENCE [LARGE SCALE GENOMIC DNA]</scope>
    <source>
        <strain evidence="12 13">DSM 16991</strain>
    </source>
</reference>
<gene>
    <name evidence="12" type="ORF">FC91_GL001510</name>
</gene>
<evidence type="ECO:0000256" key="6">
    <source>
        <dbReference type="ARBA" id="ARBA00022927"/>
    </source>
</evidence>